<dbReference type="RefSeq" id="WP_103725204.1">
    <property type="nucleotide sequence ID" value="NZ_PQNY01000003.1"/>
</dbReference>
<comment type="caution">
    <text evidence="1">The sequence shown here is derived from an EMBL/GenBank/DDBJ whole genome shotgun (WGS) entry which is preliminary data.</text>
</comment>
<accession>A0A2S4NA27</accession>
<organism evidence="1 2">
    <name type="scientific">Flavobacterium croceum DSM 17960</name>
    <dbReference type="NCBI Taxonomy" id="1121886"/>
    <lineage>
        <taxon>Bacteria</taxon>
        <taxon>Pseudomonadati</taxon>
        <taxon>Bacteroidota</taxon>
        <taxon>Flavobacteriia</taxon>
        <taxon>Flavobacteriales</taxon>
        <taxon>Flavobacteriaceae</taxon>
        <taxon>Flavobacterium</taxon>
    </lineage>
</organism>
<name>A0A2S4NA27_9FLAO</name>
<dbReference type="AlphaFoldDB" id="A0A2S4NA27"/>
<dbReference type="OrthoDB" id="627554at2"/>
<dbReference type="Proteomes" id="UP000237056">
    <property type="component" value="Unassembled WGS sequence"/>
</dbReference>
<dbReference type="InterPro" id="IPR018550">
    <property type="entry name" value="Lipid-A_deacylase-rel"/>
</dbReference>
<protein>
    <submittedName>
        <fullName evidence="1">Lipid A 3-O-deacylase PagL</fullName>
    </submittedName>
</protein>
<evidence type="ECO:0000313" key="2">
    <source>
        <dbReference type="Proteomes" id="UP000237056"/>
    </source>
</evidence>
<reference evidence="1 2" key="1">
    <citation type="submission" date="2018-01" db="EMBL/GenBank/DDBJ databases">
        <title>Genomic Encyclopedia of Type Strains, Phase I: the one thousand microbial genomes (KMG-I) project.</title>
        <authorList>
            <person name="Goeker M."/>
        </authorList>
    </citation>
    <scope>NUCLEOTIDE SEQUENCE [LARGE SCALE GENOMIC DNA]</scope>
    <source>
        <strain evidence="1 2">DSM 17960</strain>
    </source>
</reference>
<proteinExistence type="predicted"/>
<evidence type="ECO:0000313" key="1">
    <source>
        <dbReference type="EMBL" id="POS02544.1"/>
    </source>
</evidence>
<dbReference type="EMBL" id="PQNY01000003">
    <property type="protein sequence ID" value="POS02544.1"/>
    <property type="molecule type" value="Genomic_DNA"/>
</dbReference>
<sequence length="363" mass="41403">MKKTTLILFFFTTIALGQISPNTHSFSTHIFRGTILPHSPELFHLQGHPTGAMLCYNIQTHGNKEWHSTYNFPDYGLFFVYQNFNNEFLGENFSVGGHYNFYFLNRHLQLKIAQGLAFANKPYNKETNSKNKAFGSQILGNLNLGLYYKTSLLKNYLDLDIGAQFLHYSNGRTKSPNSGINSYAITAGLTYNFDKPIANKIDSLVSLKKTYNESIKGNIVVRTGYNESAVINSGQHIFYHIGAYLDKRISRKSGLQLGTDLFLTKSFKDFIQYKANAFPELHIDPNTDYKRIGVFAGYEMYINKLSIEGQVGYYVYDPFKNEISIYDRIGLKYYISNTIFTGISLKTHVFLAEAVEYGIGIRF</sequence>
<keyword evidence="2" id="KW-1185">Reference proteome</keyword>
<gene>
    <name evidence="1" type="ORF">Q361_10351</name>
</gene>
<dbReference type="Pfam" id="PF09411">
    <property type="entry name" value="PagL"/>
    <property type="match status" value="1"/>
</dbReference>
<dbReference type="Gene3D" id="2.40.160.20">
    <property type="match status" value="1"/>
</dbReference>